<dbReference type="GO" id="GO:0008168">
    <property type="term" value="F:methyltransferase activity"/>
    <property type="evidence" value="ECO:0007669"/>
    <property type="project" value="UniProtKB-KW"/>
</dbReference>
<dbReference type="Pfam" id="PF01209">
    <property type="entry name" value="Ubie_methyltran"/>
    <property type="match status" value="1"/>
</dbReference>
<evidence type="ECO:0000256" key="3">
    <source>
        <dbReference type="ARBA" id="ARBA00022691"/>
    </source>
</evidence>
<accession>A0A0Q0RUS7</accession>
<evidence type="ECO:0000313" key="4">
    <source>
        <dbReference type="EMBL" id="KQB36079.1"/>
    </source>
</evidence>
<reference evidence="4 5" key="1">
    <citation type="submission" date="2015-09" db="EMBL/GenBank/DDBJ databases">
        <title>Heavy metals and arsenic resistance mechanisms in polyextremophilic archaea of the family Ferroplasmaceae.</title>
        <authorList>
            <person name="Bulaev A.G."/>
            <person name="Kanygina A.V."/>
        </authorList>
    </citation>
    <scope>NUCLEOTIDE SEQUENCE [LARGE SCALE GENOMIC DNA]</scope>
    <source>
        <strain evidence="4 5">BH2</strain>
    </source>
</reference>
<dbReference type="AlphaFoldDB" id="A0A0Q0RUS7"/>
<gene>
    <name evidence="4" type="ORF">AOG55_05215</name>
</gene>
<sequence>MYNFENISINYDRITTIETLGMDMYWRNAMVKKIRLPKNSFILDAGAGTGKLSNVLTSKFRDGRIYSIDISQKMLDQIKNKRLIKLRADATETDFPDNYFDLAASAFLIRPLNDKINNYFYETHRILKKQGFFIIMEIYEPDNPYFRFLFDFYLHKILRKIGDALTKTDAFSYFSESIREFYSPNQVSELLKKHGFRIINIRSFLSGSIVIHTSIKI</sequence>
<dbReference type="PANTHER" id="PTHR43591:SF24">
    <property type="entry name" value="2-METHOXY-6-POLYPRENYL-1,4-BENZOQUINOL METHYLASE, MITOCHONDRIAL"/>
    <property type="match status" value="1"/>
</dbReference>
<organism evidence="4 5">
    <name type="scientific">Acidiplasma cupricumulans</name>
    <dbReference type="NCBI Taxonomy" id="312540"/>
    <lineage>
        <taxon>Archaea</taxon>
        <taxon>Methanobacteriati</taxon>
        <taxon>Thermoplasmatota</taxon>
        <taxon>Thermoplasmata</taxon>
        <taxon>Thermoplasmatales</taxon>
        <taxon>Ferroplasmaceae</taxon>
        <taxon>Acidiplasma</taxon>
    </lineage>
</organism>
<comment type="caution">
    <text evidence="4">The sequence shown here is derived from an EMBL/GenBank/DDBJ whole genome shotgun (WGS) entry which is preliminary data.</text>
</comment>
<dbReference type="CDD" id="cd02440">
    <property type="entry name" value="AdoMet_MTases"/>
    <property type="match status" value="1"/>
</dbReference>
<dbReference type="EMBL" id="LKBH01000065">
    <property type="protein sequence ID" value="KQB36079.1"/>
    <property type="molecule type" value="Genomic_DNA"/>
</dbReference>
<dbReference type="InParanoid" id="A0A0Q0RUS7"/>
<dbReference type="InterPro" id="IPR029063">
    <property type="entry name" value="SAM-dependent_MTases_sf"/>
</dbReference>
<dbReference type="RefSeq" id="WP_048102151.1">
    <property type="nucleotide sequence ID" value="NZ_LKBH01000065.1"/>
</dbReference>
<keyword evidence="1" id="KW-0489">Methyltransferase</keyword>
<name>A0A0Q0RUS7_9ARCH</name>
<evidence type="ECO:0000256" key="2">
    <source>
        <dbReference type="ARBA" id="ARBA00022679"/>
    </source>
</evidence>
<proteinExistence type="predicted"/>
<keyword evidence="2" id="KW-0808">Transferase</keyword>
<dbReference type="PROSITE" id="PS51608">
    <property type="entry name" value="SAM_MT_UBIE"/>
    <property type="match status" value="1"/>
</dbReference>
<dbReference type="SUPFAM" id="SSF53335">
    <property type="entry name" value="S-adenosyl-L-methionine-dependent methyltransferases"/>
    <property type="match status" value="1"/>
</dbReference>
<evidence type="ECO:0008006" key="6">
    <source>
        <dbReference type="Google" id="ProtNLM"/>
    </source>
</evidence>
<dbReference type="PANTHER" id="PTHR43591">
    <property type="entry name" value="METHYLTRANSFERASE"/>
    <property type="match status" value="1"/>
</dbReference>
<dbReference type="InterPro" id="IPR004033">
    <property type="entry name" value="UbiE/COQ5_MeTrFase"/>
</dbReference>
<dbReference type="FunCoup" id="A0A0Q0RUS7">
    <property type="interactions" value="67"/>
</dbReference>
<dbReference type="GeneID" id="84222158"/>
<dbReference type="GO" id="GO:0032259">
    <property type="term" value="P:methylation"/>
    <property type="evidence" value="ECO:0007669"/>
    <property type="project" value="UniProtKB-KW"/>
</dbReference>
<evidence type="ECO:0000313" key="5">
    <source>
        <dbReference type="Proteomes" id="UP000050301"/>
    </source>
</evidence>
<evidence type="ECO:0000256" key="1">
    <source>
        <dbReference type="ARBA" id="ARBA00022603"/>
    </source>
</evidence>
<protein>
    <recommendedName>
        <fullName evidence="6">Demethylmenaquinone methyltransferase</fullName>
    </recommendedName>
</protein>
<dbReference type="Proteomes" id="UP000050301">
    <property type="component" value="Unassembled WGS sequence"/>
</dbReference>
<keyword evidence="3" id="KW-0949">S-adenosyl-L-methionine</keyword>
<keyword evidence="5" id="KW-1185">Reference proteome</keyword>
<dbReference type="Gene3D" id="3.40.50.150">
    <property type="entry name" value="Vaccinia Virus protein VP39"/>
    <property type="match status" value="1"/>
</dbReference>